<dbReference type="EMBL" id="BEXD01004128">
    <property type="protein sequence ID" value="GBC07225.1"/>
    <property type="molecule type" value="Genomic_DNA"/>
</dbReference>
<evidence type="ECO:0000313" key="3">
    <source>
        <dbReference type="Proteomes" id="UP000247702"/>
    </source>
</evidence>
<evidence type="ECO:0000256" key="1">
    <source>
        <dbReference type="SAM" id="MobiDB-lite"/>
    </source>
</evidence>
<organism evidence="2 3">
    <name type="scientific">Rhizophagus clarus</name>
    <dbReference type="NCBI Taxonomy" id="94130"/>
    <lineage>
        <taxon>Eukaryota</taxon>
        <taxon>Fungi</taxon>
        <taxon>Fungi incertae sedis</taxon>
        <taxon>Mucoromycota</taxon>
        <taxon>Glomeromycotina</taxon>
        <taxon>Glomeromycetes</taxon>
        <taxon>Glomerales</taxon>
        <taxon>Glomeraceae</taxon>
        <taxon>Rhizophagus</taxon>
    </lineage>
</organism>
<gene>
    <name evidence="2" type="ORF">RclHR1_07310017</name>
</gene>
<dbReference type="AlphaFoldDB" id="A0A2Z6S8E4"/>
<feature type="compositionally biased region" description="Acidic residues" evidence="1">
    <location>
        <begin position="118"/>
        <end position="141"/>
    </location>
</feature>
<evidence type="ECO:0000313" key="2">
    <source>
        <dbReference type="EMBL" id="GBC07225.1"/>
    </source>
</evidence>
<dbReference type="Proteomes" id="UP000247702">
    <property type="component" value="Unassembled WGS sequence"/>
</dbReference>
<accession>A0A2Z6S8E4</accession>
<comment type="caution">
    <text evidence="2">The sequence shown here is derived from an EMBL/GenBank/DDBJ whole genome shotgun (WGS) entry which is preliminary data.</text>
</comment>
<sequence length="166" mass="19427">MKRALKEVVTNHFDEITNSNNAILLLKGNTNLADVFIQMIRLAYIIKNFRSNNLVALQQHVIQAFNRRWEEFDISLYLSQLIDNNFIVRGLQNRNYALIALATGNIWRMMENNQNLSEDSDEDDDKNDDEDEDNDNDDDENNNNSKNIEESIMDYDVEELAVKYCE</sequence>
<proteinExistence type="predicted"/>
<name>A0A2Z6S8E4_9GLOM</name>
<reference evidence="2 3" key="1">
    <citation type="submission" date="2017-11" db="EMBL/GenBank/DDBJ databases">
        <title>The genome of Rhizophagus clarus HR1 reveals common genetic basis of auxotrophy among arbuscular mycorrhizal fungi.</title>
        <authorList>
            <person name="Kobayashi Y."/>
        </authorList>
    </citation>
    <scope>NUCLEOTIDE SEQUENCE [LARGE SCALE GENOMIC DNA]</scope>
    <source>
        <strain evidence="2 3">HR1</strain>
    </source>
</reference>
<protein>
    <submittedName>
        <fullName evidence="2">Uncharacterized protein</fullName>
    </submittedName>
</protein>
<keyword evidence="3" id="KW-1185">Reference proteome</keyword>
<feature type="region of interest" description="Disordered" evidence="1">
    <location>
        <begin position="116"/>
        <end position="153"/>
    </location>
</feature>